<feature type="region of interest" description="Disordered" evidence="1">
    <location>
        <begin position="343"/>
        <end position="443"/>
    </location>
</feature>
<dbReference type="EnsemblMetazoa" id="Aqu2.1.16524_001">
    <property type="protein sequence ID" value="Aqu2.1.16524_001"/>
    <property type="gene ID" value="Aqu2.1.16524"/>
</dbReference>
<dbReference type="EnsemblMetazoa" id="XM_020003058.1">
    <property type="protein sequence ID" value="XP_019858617.1"/>
    <property type="gene ID" value="LOC109586835"/>
</dbReference>
<feature type="region of interest" description="Disordered" evidence="1">
    <location>
        <begin position="157"/>
        <end position="179"/>
    </location>
</feature>
<name>A0A1X7TNH5_AMPQE</name>
<feature type="region of interest" description="Disordered" evidence="1">
    <location>
        <begin position="246"/>
        <end position="267"/>
    </location>
</feature>
<dbReference type="KEGG" id="aqu:109586835"/>
<proteinExistence type="predicted"/>
<accession>A0A1X7TNH5</accession>
<dbReference type="InParanoid" id="A0A1X7TNH5"/>
<keyword evidence="3" id="KW-1185">Reference proteome</keyword>
<dbReference type="AlphaFoldDB" id="A0A1X7TNH5"/>
<evidence type="ECO:0000313" key="2">
    <source>
        <dbReference type="EnsemblMetazoa" id="Aqu2.1.16524_001"/>
    </source>
</evidence>
<feature type="compositionally biased region" description="Polar residues" evidence="1">
    <location>
        <begin position="368"/>
        <end position="380"/>
    </location>
</feature>
<feature type="compositionally biased region" description="Polar residues" evidence="1">
    <location>
        <begin position="403"/>
        <end position="443"/>
    </location>
</feature>
<dbReference type="Proteomes" id="UP000007879">
    <property type="component" value="Unassembled WGS sequence"/>
</dbReference>
<protein>
    <submittedName>
        <fullName evidence="2">Uncharacterized protein</fullName>
    </submittedName>
</protein>
<feature type="compositionally biased region" description="Low complexity" evidence="1">
    <location>
        <begin position="249"/>
        <end position="258"/>
    </location>
</feature>
<reference evidence="2" key="2">
    <citation type="submission" date="2017-05" db="UniProtKB">
        <authorList>
            <consortium name="EnsemblMetazoa"/>
        </authorList>
    </citation>
    <scope>IDENTIFICATION</scope>
</reference>
<reference evidence="3" key="1">
    <citation type="journal article" date="2010" name="Nature">
        <title>The Amphimedon queenslandica genome and the evolution of animal complexity.</title>
        <authorList>
            <person name="Srivastava M."/>
            <person name="Simakov O."/>
            <person name="Chapman J."/>
            <person name="Fahey B."/>
            <person name="Gauthier M.E."/>
            <person name="Mitros T."/>
            <person name="Richards G.S."/>
            <person name="Conaco C."/>
            <person name="Dacre M."/>
            <person name="Hellsten U."/>
            <person name="Larroux C."/>
            <person name="Putnam N.H."/>
            <person name="Stanke M."/>
            <person name="Adamska M."/>
            <person name="Darling A."/>
            <person name="Degnan S.M."/>
            <person name="Oakley T.H."/>
            <person name="Plachetzki D.C."/>
            <person name="Zhai Y."/>
            <person name="Adamski M."/>
            <person name="Calcino A."/>
            <person name="Cummins S.F."/>
            <person name="Goodstein D.M."/>
            <person name="Harris C."/>
            <person name="Jackson D.J."/>
            <person name="Leys S.P."/>
            <person name="Shu S."/>
            <person name="Woodcroft B.J."/>
            <person name="Vervoort M."/>
            <person name="Kosik K.S."/>
            <person name="Manning G."/>
            <person name="Degnan B.M."/>
            <person name="Rokhsar D.S."/>
        </authorList>
    </citation>
    <scope>NUCLEOTIDE SEQUENCE [LARGE SCALE GENOMIC DNA]</scope>
</reference>
<evidence type="ECO:0000313" key="3">
    <source>
        <dbReference type="Proteomes" id="UP000007879"/>
    </source>
</evidence>
<organism evidence="2">
    <name type="scientific">Amphimedon queenslandica</name>
    <name type="common">Sponge</name>
    <dbReference type="NCBI Taxonomy" id="400682"/>
    <lineage>
        <taxon>Eukaryota</taxon>
        <taxon>Metazoa</taxon>
        <taxon>Porifera</taxon>
        <taxon>Demospongiae</taxon>
        <taxon>Heteroscleromorpha</taxon>
        <taxon>Haplosclerida</taxon>
        <taxon>Niphatidae</taxon>
        <taxon>Amphimedon</taxon>
    </lineage>
</organism>
<feature type="compositionally biased region" description="Polar residues" evidence="1">
    <location>
        <begin position="347"/>
        <end position="361"/>
    </location>
</feature>
<sequence length="443" mass="48596">MCAYYTATPIFSRATPSFADMSSGLIHSYDFKLLFESLAGANGRVPLETLSKHWPDDASLPPHLPRGCIAYWRAAASQDGSLTWKGFSSGLVEAFKADKRRLSGGSAKKEGITPISSTTEDIEKELGSCSKESIANALTRTTREVYKSQKSINTFTSPRKVENNATATATTGDHSTSNQARESVILQQLEELLRDKLKEKSTTTGGGMVDEVLQQLRSLLHPTSKGGMKTAHDHAYLTATNPYATIRRGSTTGKGSNKSSRHSVTEQTLTSYPVNRSISMPGSRPLNMLPEPPPPYSVSAPTHDRSMQYSASMMNLNPKPQPPPVLSPTHANSTRQLLHAWKEASTDHTPSTHNKSNSKKTPSAMRQYVSSPDLSPQEHQYTSEELRQAEMYGTITRRRSTKRSLSYHQEGTVHANTLTEPPLSSSRQPTAALTIPQNRKPSK</sequence>
<gene>
    <name evidence="2" type="primary">109586835</name>
</gene>
<evidence type="ECO:0000256" key="1">
    <source>
        <dbReference type="SAM" id="MobiDB-lite"/>
    </source>
</evidence>